<dbReference type="EMBL" id="MU277344">
    <property type="protein sequence ID" value="KAI0054803.1"/>
    <property type="molecule type" value="Genomic_DNA"/>
</dbReference>
<dbReference type="Proteomes" id="UP000814140">
    <property type="component" value="Unassembled WGS sequence"/>
</dbReference>
<gene>
    <name evidence="1" type="ORF">BV25DRAFT_1922360</name>
</gene>
<evidence type="ECO:0000313" key="1">
    <source>
        <dbReference type="EMBL" id="KAI0054803.1"/>
    </source>
</evidence>
<protein>
    <submittedName>
        <fullName evidence="1">Uncharacterized protein</fullName>
    </submittedName>
</protein>
<evidence type="ECO:0000313" key="2">
    <source>
        <dbReference type="Proteomes" id="UP000814140"/>
    </source>
</evidence>
<proteinExistence type="predicted"/>
<comment type="caution">
    <text evidence="1">The sequence shown here is derived from an EMBL/GenBank/DDBJ whole genome shotgun (WGS) entry which is preliminary data.</text>
</comment>
<keyword evidence="2" id="KW-1185">Reference proteome</keyword>
<accession>A0ACB8SFY7</accession>
<sequence length="348" mass="37867">MPFSATDEVLYLTIREELIITLFIGLFYGAYCVLMIGSVYILLRYQGGALKARSRIAMLAVIVVMFSLATIAVALQLPLYLRQLPSLIDPEVTGAPWSNRRTNIITSVGAVSVRINYILSDAIVVWRALVLWRSDFKISTILAVFMLGTIAAAGTDVGLSLAQLFGTHDIVDDQSPVKGGERALTLVGPTLGTNIVATSLIAYKAWQHRTFIRDNLSQSNTATKVENVLGLLVESGIIYCIVWIFYLLAAFRLFTAVGFEVINGIMVQISGIYPTMIIILVCLQKSHCDQYSKYDVGDTLRFATAPGSISTGLGTQTPSTIYAIHPRVADSDDSVAGEAPVKFESVKA</sequence>
<reference evidence="1" key="1">
    <citation type="submission" date="2021-03" db="EMBL/GenBank/DDBJ databases">
        <authorList>
            <consortium name="DOE Joint Genome Institute"/>
            <person name="Ahrendt S."/>
            <person name="Looney B.P."/>
            <person name="Miyauchi S."/>
            <person name="Morin E."/>
            <person name="Drula E."/>
            <person name="Courty P.E."/>
            <person name="Chicoki N."/>
            <person name="Fauchery L."/>
            <person name="Kohler A."/>
            <person name="Kuo A."/>
            <person name="Labutti K."/>
            <person name="Pangilinan J."/>
            <person name="Lipzen A."/>
            <person name="Riley R."/>
            <person name="Andreopoulos W."/>
            <person name="He G."/>
            <person name="Johnson J."/>
            <person name="Barry K.W."/>
            <person name="Grigoriev I.V."/>
            <person name="Nagy L."/>
            <person name="Hibbett D."/>
            <person name="Henrissat B."/>
            <person name="Matheny P.B."/>
            <person name="Labbe J."/>
            <person name="Martin F."/>
        </authorList>
    </citation>
    <scope>NUCLEOTIDE SEQUENCE</scope>
    <source>
        <strain evidence="1">HHB10654</strain>
    </source>
</reference>
<name>A0ACB8SFY7_9AGAM</name>
<reference evidence="1" key="2">
    <citation type="journal article" date="2022" name="New Phytol.">
        <title>Evolutionary transition to the ectomycorrhizal habit in the genomes of a hyperdiverse lineage of mushroom-forming fungi.</title>
        <authorList>
            <person name="Looney B."/>
            <person name="Miyauchi S."/>
            <person name="Morin E."/>
            <person name="Drula E."/>
            <person name="Courty P.E."/>
            <person name="Kohler A."/>
            <person name="Kuo A."/>
            <person name="LaButti K."/>
            <person name="Pangilinan J."/>
            <person name="Lipzen A."/>
            <person name="Riley R."/>
            <person name="Andreopoulos W."/>
            <person name="He G."/>
            <person name="Johnson J."/>
            <person name="Nolan M."/>
            <person name="Tritt A."/>
            <person name="Barry K.W."/>
            <person name="Grigoriev I.V."/>
            <person name="Nagy L.G."/>
            <person name="Hibbett D."/>
            <person name="Henrissat B."/>
            <person name="Matheny P.B."/>
            <person name="Labbe J."/>
            <person name="Martin F.M."/>
        </authorList>
    </citation>
    <scope>NUCLEOTIDE SEQUENCE</scope>
    <source>
        <strain evidence="1">HHB10654</strain>
    </source>
</reference>
<organism evidence="1 2">
    <name type="scientific">Artomyces pyxidatus</name>
    <dbReference type="NCBI Taxonomy" id="48021"/>
    <lineage>
        <taxon>Eukaryota</taxon>
        <taxon>Fungi</taxon>
        <taxon>Dikarya</taxon>
        <taxon>Basidiomycota</taxon>
        <taxon>Agaricomycotina</taxon>
        <taxon>Agaricomycetes</taxon>
        <taxon>Russulales</taxon>
        <taxon>Auriscalpiaceae</taxon>
        <taxon>Artomyces</taxon>
    </lineage>
</organism>